<keyword evidence="4" id="KW-1185">Reference proteome</keyword>
<dbReference type="AlphaFoldDB" id="A0A7N2N6A2"/>
<proteinExistence type="predicted"/>
<dbReference type="EMBL" id="LRBV02000012">
    <property type="status" value="NOT_ANNOTATED_CDS"/>
    <property type="molecule type" value="Genomic_DNA"/>
</dbReference>
<evidence type="ECO:0000259" key="1">
    <source>
        <dbReference type="Pfam" id="PF23038"/>
    </source>
</evidence>
<dbReference type="InterPro" id="IPR057934">
    <property type="entry name" value="KOW_Spt5_7"/>
</dbReference>
<dbReference type="InParanoid" id="A0A7N2N6A2"/>
<dbReference type="Proteomes" id="UP000594261">
    <property type="component" value="Chromosome 12"/>
</dbReference>
<sequence>MPDIVVNVRRLGEEEFVAGIVREVLMDGSCRIVLGDNGETMTALPDEMDVVAPRKNDKVKIMAGVQRGTTRKLIGVEGNDGIVKVDDSRDYRIGSFGKTNIAMI</sequence>
<feature type="domain" description="Spt5 KOW" evidence="2">
    <location>
        <begin position="51"/>
        <end position="93"/>
    </location>
</feature>
<evidence type="ECO:0000259" key="2">
    <source>
        <dbReference type="Pfam" id="PF23287"/>
    </source>
</evidence>
<name>A0A7N2N6A2_QUELO</name>
<dbReference type="Gramene" id="QL12p037358:mrna">
    <property type="protein sequence ID" value="QL12p037358:mrna:CDS:1"/>
    <property type="gene ID" value="QL12p037358"/>
</dbReference>
<dbReference type="Pfam" id="PF23038">
    <property type="entry name" value="KOW6_SPT51-2"/>
    <property type="match status" value="1"/>
</dbReference>
<dbReference type="InterPro" id="IPR057935">
    <property type="entry name" value="KOW_Spt5_6_plant"/>
</dbReference>
<dbReference type="EnsemblPlants" id="QL12p037358:mrna">
    <property type="protein sequence ID" value="QL12p037358:mrna:CDS:1"/>
    <property type="gene ID" value="QL12p037358"/>
</dbReference>
<protein>
    <submittedName>
        <fullName evidence="3">Uncharacterized protein</fullName>
    </submittedName>
</protein>
<dbReference type="Pfam" id="PF23287">
    <property type="entry name" value="KOW7_SPT5"/>
    <property type="match status" value="1"/>
</dbReference>
<accession>A0A7N2N6A2</accession>
<dbReference type="OMA" id="YLNWIAG"/>
<evidence type="ECO:0000313" key="3">
    <source>
        <dbReference type="EnsemblPlants" id="QL12p037358:mrna:CDS:1"/>
    </source>
</evidence>
<evidence type="ECO:0000313" key="4">
    <source>
        <dbReference type="Proteomes" id="UP000594261"/>
    </source>
</evidence>
<feature type="domain" description="Spt5 KOW" evidence="1">
    <location>
        <begin position="1"/>
        <end position="49"/>
    </location>
</feature>
<reference evidence="3" key="2">
    <citation type="submission" date="2021-01" db="UniProtKB">
        <authorList>
            <consortium name="EnsemblPlants"/>
        </authorList>
    </citation>
    <scope>IDENTIFICATION</scope>
</reference>
<organism evidence="3 4">
    <name type="scientific">Quercus lobata</name>
    <name type="common">Valley oak</name>
    <dbReference type="NCBI Taxonomy" id="97700"/>
    <lineage>
        <taxon>Eukaryota</taxon>
        <taxon>Viridiplantae</taxon>
        <taxon>Streptophyta</taxon>
        <taxon>Embryophyta</taxon>
        <taxon>Tracheophyta</taxon>
        <taxon>Spermatophyta</taxon>
        <taxon>Magnoliopsida</taxon>
        <taxon>eudicotyledons</taxon>
        <taxon>Gunneridae</taxon>
        <taxon>Pentapetalae</taxon>
        <taxon>rosids</taxon>
        <taxon>fabids</taxon>
        <taxon>Fagales</taxon>
        <taxon>Fagaceae</taxon>
        <taxon>Quercus</taxon>
    </lineage>
</organism>
<reference evidence="3 4" key="1">
    <citation type="journal article" date="2016" name="G3 (Bethesda)">
        <title>First Draft Assembly and Annotation of the Genome of a California Endemic Oak Quercus lobata Nee (Fagaceae).</title>
        <authorList>
            <person name="Sork V.L."/>
            <person name="Fitz-Gibbon S.T."/>
            <person name="Puiu D."/>
            <person name="Crepeau M."/>
            <person name="Gugger P.F."/>
            <person name="Sherman R."/>
            <person name="Stevens K."/>
            <person name="Langley C.H."/>
            <person name="Pellegrini M."/>
            <person name="Salzberg S.L."/>
        </authorList>
    </citation>
    <scope>NUCLEOTIDE SEQUENCE [LARGE SCALE GENOMIC DNA]</scope>
    <source>
        <strain evidence="3 4">cv. SW786</strain>
    </source>
</reference>